<evidence type="ECO:0000256" key="1">
    <source>
        <dbReference type="ARBA" id="ARBA00006484"/>
    </source>
</evidence>
<dbReference type="InterPro" id="IPR002347">
    <property type="entry name" value="SDR_fam"/>
</dbReference>
<evidence type="ECO:0000313" key="5">
    <source>
        <dbReference type="Proteomes" id="UP001338125"/>
    </source>
</evidence>
<gene>
    <name evidence="4" type="ORF">PT974_07719</name>
</gene>
<dbReference type="PANTHER" id="PTHR24320">
    <property type="entry name" value="RETINOL DEHYDROGENASE"/>
    <property type="match status" value="1"/>
</dbReference>
<dbReference type="PANTHER" id="PTHR24320:SF283">
    <property type="entry name" value="RETINOL DEHYDROGENASE 11"/>
    <property type="match status" value="1"/>
</dbReference>
<keyword evidence="2" id="KW-0560">Oxidoreductase</keyword>
<dbReference type="Proteomes" id="UP001338125">
    <property type="component" value="Unassembled WGS sequence"/>
</dbReference>
<sequence length="349" mass="37719">MAFNASSTATEVAQALSKAIRGRTVLITGVSPNSIGAATAFAIASQQPERLILASRTKKNIDAVVADIKSSFPSASIDELLLDLSSLKSVRAAAANLNTRITKLDILINNAGIMALPTRQLSEDGIEMQFATNHVGHFLFTNLILDTLRTAARENGPGQTRIINISSNGHRFSPVRFDDVNFDGVPVPSEQQPDVETLTKRIGKIDWQDGYEKFVSYGQSKTANILFSLYLREQLAKSGVLSFSVHPGTIVTNLIRNMVGSTVSASPIQFVMKSGTLTGRYKTFDGGAATSIYAAFENSLHGNTGIYLEDCGVGTPAVHATKMEDAERLWKLSELLVGEEFPIHKDISE</sequence>
<organism evidence="4 5">
    <name type="scientific">Cladobotryum mycophilum</name>
    <dbReference type="NCBI Taxonomy" id="491253"/>
    <lineage>
        <taxon>Eukaryota</taxon>
        <taxon>Fungi</taxon>
        <taxon>Dikarya</taxon>
        <taxon>Ascomycota</taxon>
        <taxon>Pezizomycotina</taxon>
        <taxon>Sordariomycetes</taxon>
        <taxon>Hypocreomycetidae</taxon>
        <taxon>Hypocreales</taxon>
        <taxon>Hypocreaceae</taxon>
        <taxon>Cladobotryum</taxon>
    </lineage>
</organism>
<evidence type="ECO:0000256" key="3">
    <source>
        <dbReference type="RuleBase" id="RU000363"/>
    </source>
</evidence>
<comment type="similarity">
    <text evidence="1 3">Belongs to the short-chain dehydrogenases/reductases (SDR) family.</text>
</comment>
<accession>A0ABR0SJ09</accession>
<dbReference type="PRINTS" id="PR00080">
    <property type="entry name" value="SDRFAMILY"/>
</dbReference>
<keyword evidence="5" id="KW-1185">Reference proteome</keyword>
<evidence type="ECO:0000313" key="4">
    <source>
        <dbReference type="EMBL" id="KAK5991686.1"/>
    </source>
</evidence>
<name>A0ABR0SJ09_9HYPO</name>
<dbReference type="Gene3D" id="3.40.50.720">
    <property type="entry name" value="NAD(P)-binding Rossmann-like Domain"/>
    <property type="match status" value="1"/>
</dbReference>
<reference evidence="4 5" key="1">
    <citation type="submission" date="2024-01" db="EMBL/GenBank/DDBJ databases">
        <title>Complete genome of Cladobotryum mycophilum ATHUM6906.</title>
        <authorList>
            <person name="Christinaki A.C."/>
            <person name="Myridakis A.I."/>
            <person name="Kouvelis V.N."/>
        </authorList>
    </citation>
    <scope>NUCLEOTIDE SEQUENCE [LARGE SCALE GENOMIC DNA]</scope>
    <source>
        <strain evidence="4 5">ATHUM6906</strain>
    </source>
</reference>
<dbReference type="Pfam" id="PF00106">
    <property type="entry name" value="adh_short"/>
    <property type="match status" value="1"/>
</dbReference>
<dbReference type="EMBL" id="JAVFKD010000013">
    <property type="protein sequence ID" value="KAK5991686.1"/>
    <property type="molecule type" value="Genomic_DNA"/>
</dbReference>
<dbReference type="SUPFAM" id="SSF51735">
    <property type="entry name" value="NAD(P)-binding Rossmann-fold domains"/>
    <property type="match status" value="1"/>
</dbReference>
<protein>
    <submittedName>
        <fullName evidence="4">Short-chain dehydrogenase TIC 32</fullName>
    </submittedName>
</protein>
<evidence type="ECO:0000256" key="2">
    <source>
        <dbReference type="ARBA" id="ARBA00023002"/>
    </source>
</evidence>
<dbReference type="InterPro" id="IPR036291">
    <property type="entry name" value="NAD(P)-bd_dom_sf"/>
</dbReference>
<comment type="caution">
    <text evidence="4">The sequence shown here is derived from an EMBL/GenBank/DDBJ whole genome shotgun (WGS) entry which is preliminary data.</text>
</comment>
<dbReference type="PRINTS" id="PR00081">
    <property type="entry name" value="GDHRDH"/>
</dbReference>
<proteinExistence type="inferred from homology"/>